<dbReference type="AlphaFoldDB" id="A0A1G6NZ52"/>
<reference evidence="2" key="1">
    <citation type="submission" date="2016-10" db="EMBL/GenBank/DDBJ databases">
        <authorList>
            <person name="Varghese N."/>
            <person name="Submissions S."/>
        </authorList>
    </citation>
    <scope>NUCLEOTIDE SEQUENCE [LARGE SCALE GENOMIC DNA]</scope>
    <source>
        <strain evidence="2">DSM 26382</strain>
    </source>
</reference>
<protein>
    <submittedName>
        <fullName evidence="1">Uncharacterized protein</fullName>
    </submittedName>
</protein>
<dbReference type="RefSeq" id="WP_167375877.1">
    <property type="nucleotide sequence ID" value="NZ_FMZQ01000006.1"/>
</dbReference>
<dbReference type="Proteomes" id="UP000199467">
    <property type="component" value="Unassembled WGS sequence"/>
</dbReference>
<accession>A0A1G6NZ52</accession>
<name>A0A1G6NZ52_9GAMM</name>
<proteinExistence type="predicted"/>
<dbReference type="EMBL" id="FMZQ01000006">
    <property type="protein sequence ID" value="SDC73310.1"/>
    <property type="molecule type" value="Genomic_DNA"/>
</dbReference>
<evidence type="ECO:0000313" key="1">
    <source>
        <dbReference type="EMBL" id="SDC73310.1"/>
    </source>
</evidence>
<gene>
    <name evidence="1" type="ORF">SAMN05216576_10627</name>
</gene>
<sequence length="51" mass="5995">MNRPALRAHLRAKVNRAAQRLRELHAMRDWEGIKVALQSYWQAANAWRAVL</sequence>
<evidence type="ECO:0000313" key="2">
    <source>
        <dbReference type="Proteomes" id="UP000199467"/>
    </source>
</evidence>
<keyword evidence="2" id="KW-1185">Reference proteome</keyword>
<organism evidence="1 2">
    <name type="scientific">Ectopseudomonas chengduensis</name>
    <dbReference type="NCBI Taxonomy" id="489632"/>
    <lineage>
        <taxon>Bacteria</taxon>
        <taxon>Pseudomonadati</taxon>
        <taxon>Pseudomonadota</taxon>
        <taxon>Gammaproteobacteria</taxon>
        <taxon>Pseudomonadales</taxon>
        <taxon>Pseudomonadaceae</taxon>
        <taxon>Ectopseudomonas</taxon>
    </lineage>
</organism>